<dbReference type="SMART" id="SM01195">
    <property type="entry name" value="FA"/>
    <property type="match status" value="1"/>
</dbReference>
<dbReference type="SMART" id="SM00295">
    <property type="entry name" value="B41"/>
    <property type="match status" value="1"/>
</dbReference>
<dbReference type="InterPro" id="IPR018979">
    <property type="entry name" value="FERM_N"/>
</dbReference>
<dbReference type="Pfam" id="PF08736">
    <property type="entry name" value="FA"/>
    <property type="match status" value="1"/>
</dbReference>
<dbReference type="InterPro" id="IPR011993">
    <property type="entry name" value="PH-like_dom_sf"/>
</dbReference>
<dbReference type="SUPFAM" id="SSF54236">
    <property type="entry name" value="Ubiquitin-like"/>
    <property type="match status" value="1"/>
</dbReference>
<dbReference type="SUPFAM" id="SSF50729">
    <property type="entry name" value="PH domain-like"/>
    <property type="match status" value="1"/>
</dbReference>
<evidence type="ECO:0000313" key="3">
    <source>
        <dbReference type="Ensembl" id="ENSCSAVP00000002546.1"/>
    </source>
</evidence>
<dbReference type="InterPro" id="IPR019749">
    <property type="entry name" value="Band_41_domain"/>
</dbReference>
<dbReference type="OMA" id="LHFYFAV"/>
<dbReference type="Gene3D" id="2.30.29.30">
    <property type="entry name" value="Pleckstrin-homology domain (PH domain)/Phosphotyrosine-binding domain (PTB)"/>
    <property type="match status" value="1"/>
</dbReference>
<reference evidence="4" key="1">
    <citation type="submission" date="2003-08" db="EMBL/GenBank/DDBJ databases">
        <authorList>
            <person name="Birren B."/>
            <person name="Nusbaum C."/>
            <person name="Abebe A."/>
            <person name="Abouelleil A."/>
            <person name="Adekoya E."/>
            <person name="Ait-zahra M."/>
            <person name="Allen N."/>
            <person name="Allen T."/>
            <person name="An P."/>
            <person name="Anderson M."/>
            <person name="Anderson S."/>
            <person name="Arachchi H."/>
            <person name="Armbruster J."/>
            <person name="Bachantsang P."/>
            <person name="Baldwin J."/>
            <person name="Barry A."/>
            <person name="Bayul T."/>
            <person name="Blitshsteyn B."/>
            <person name="Bloom T."/>
            <person name="Blye J."/>
            <person name="Boguslavskiy L."/>
            <person name="Borowsky M."/>
            <person name="Boukhgalter B."/>
            <person name="Brunache A."/>
            <person name="Butler J."/>
            <person name="Calixte N."/>
            <person name="Calvo S."/>
            <person name="Camarata J."/>
            <person name="Campo K."/>
            <person name="Chang J."/>
            <person name="Cheshatsang Y."/>
            <person name="Citroen M."/>
            <person name="Collymore A."/>
            <person name="Considine T."/>
            <person name="Cook A."/>
            <person name="Cooke P."/>
            <person name="Corum B."/>
            <person name="Cuomo C."/>
            <person name="David R."/>
            <person name="Dawoe T."/>
            <person name="Degray S."/>
            <person name="Dodge S."/>
            <person name="Dooley K."/>
            <person name="Dorje P."/>
            <person name="Dorjee K."/>
            <person name="Dorris L."/>
            <person name="Duffey N."/>
            <person name="Dupes A."/>
            <person name="Elkins T."/>
            <person name="Engels R."/>
            <person name="Erickson J."/>
            <person name="Farina A."/>
            <person name="Faro S."/>
            <person name="Ferreira P."/>
            <person name="Fischer H."/>
            <person name="Fitzgerald M."/>
            <person name="Foley K."/>
            <person name="Gage D."/>
            <person name="Galagan J."/>
            <person name="Gearin G."/>
            <person name="Gnerre S."/>
            <person name="Gnirke A."/>
            <person name="Goyette A."/>
            <person name="Graham J."/>
            <person name="Grandbois E."/>
            <person name="Gyaltsen K."/>
            <person name="Hafez N."/>
            <person name="Hagopian D."/>
            <person name="Hagos B."/>
            <person name="Hall J."/>
            <person name="Hatcher B."/>
            <person name="Heller A."/>
            <person name="Higgins H."/>
            <person name="Honan T."/>
            <person name="Horn A."/>
            <person name="Houde N."/>
            <person name="Hughes L."/>
            <person name="Hulme W."/>
            <person name="Husby E."/>
            <person name="Iliev I."/>
            <person name="Jaffe D."/>
            <person name="Jones C."/>
            <person name="Kamal M."/>
            <person name="Kamat A."/>
            <person name="Kamvysselis M."/>
            <person name="Karlsson E."/>
            <person name="Kells C."/>
            <person name="Kieu A."/>
            <person name="Kisner P."/>
            <person name="Kodira C."/>
            <person name="Kulbokas E."/>
            <person name="Labutti K."/>
            <person name="Lama D."/>
            <person name="Landers T."/>
            <person name="Leger J."/>
            <person name="Levine S."/>
            <person name="Lewis D."/>
            <person name="Lewis T."/>
            <person name="Lindblad-toh K."/>
            <person name="Liu X."/>
            <person name="Lokyitsang T."/>
            <person name="Lokyitsang Y."/>
            <person name="Lucien O."/>
            <person name="Lui A."/>
            <person name="Ma L.J."/>
            <person name="Mabbitt R."/>
            <person name="Macdonald J."/>
            <person name="Maclean C."/>
            <person name="Major J."/>
            <person name="Manning J."/>
            <person name="Marabella R."/>
            <person name="Maru K."/>
            <person name="Matthews C."/>
            <person name="Mauceli E."/>
            <person name="Mccarthy M."/>
            <person name="Mcdonough S."/>
            <person name="Mcghee T."/>
            <person name="Meldrim J."/>
            <person name="Meneus L."/>
            <person name="Mesirov J."/>
            <person name="Mihalev A."/>
            <person name="Mihova T."/>
            <person name="Mikkelsen T."/>
            <person name="Mlenga V."/>
            <person name="Moru K."/>
            <person name="Mozes J."/>
            <person name="Mulrain L."/>
            <person name="Munson G."/>
            <person name="Naylor J."/>
            <person name="Newes C."/>
            <person name="Nguyen C."/>
            <person name="Nguyen N."/>
            <person name="Nguyen T."/>
            <person name="Nicol R."/>
            <person name="Nielsen C."/>
            <person name="Nizzari M."/>
            <person name="Norbu C."/>
            <person name="Norbu N."/>
            <person name="O'donnell P."/>
            <person name="Okoawo O."/>
            <person name="O'leary S."/>
            <person name="Omotosho B."/>
            <person name="O'neill K."/>
            <person name="Osman S."/>
            <person name="Parker S."/>
            <person name="Perrin D."/>
            <person name="Phunkhang P."/>
            <person name="Piqani B."/>
            <person name="Purcell S."/>
            <person name="Rachupka T."/>
            <person name="Ramasamy U."/>
            <person name="Rameau R."/>
            <person name="Ray V."/>
            <person name="Raymond C."/>
            <person name="Retta R."/>
            <person name="Richardson S."/>
            <person name="Rise C."/>
            <person name="Rodriguez J."/>
            <person name="Rogers J."/>
            <person name="Rogov P."/>
            <person name="Rutman M."/>
            <person name="Schupbach R."/>
            <person name="Seaman C."/>
            <person name="Settipalli S."/>
            <person name="Sharpe T."/>
            <person name="Sheridan J."/>
            <person name="Sherpa N."/>
            <person name="Shi J."/>
            <person name="Smirnov S."/>
            <person name="Smith C."/>
            <person name="Sougnez C."/>
            <person name="Spencer B."/>
            <person name="Stalker J."/>
            <person name="Stange-thomann N."/>
            <person name="Stavropoulos S."/>
            <person name="Stetson K."/>
            <person name="Stone C."/>
            <person name="Stone S."/>
            <person name="Stubbs M."/>
            <person name="Talamas J."/>
            <person name="Tchuinga P."/>
            <person name="Tenzing P."/>
            <person name="Tesfaye S."/>
            <person name="Theodore J."/>
            <person name="Thoulutsang Y."/>
            <person name="Topham K."/>
            <person name="Towey S."/>
            <person name="Tsamla T."/>
            <person name="Tsomo N."/>
            <person name="Vallee D."/>
            <person name="Vassiliev H."/>
            <person name="Venkataraman V."/>
            <person name="Vinson J."/>
            <person name="Vo A."/>
            <person name="Wade C."/>
            <person name="Wang S."/>
            <person name="Wangchuk T."/>
            <person name="Wangdi T."/>
            <person name="Whittaker C."/>
            <person name="Wilkinson J."/>
            <person name="Wu Y."/>
            <person name="Wyman D."/>
            <person name="Yadav S."/>
            <person name="Yang S."/>
            <person name="Yang X."/>
            <person name="Yeager S."/>
            <person name="Yee E."/>
            <person name="Young G."/>
            <person name="Zainoun J."/>
            <person name="Zembeck L."/>
            <person name="Zimmer A."/>
            <person name="Zody M."/>
            <person name="Lander E."/>
        </authorList>
    </citation>
    <scope>NUCLEOTIDE SEQUENCE [LARGE SCALE GENOMIC DNA]</scope>
</reference>
<dbReference type="Pfam" id="PF09379">
    <property type="entry name" value="FERM_N"/>
    <property type="match status" value="1"/>
</dbReference>
<sequence>CQIYLLNGQEFRCEVDKQANGSALLKQIYDLLNILESDYFGLYFMDQTDQKYWLEPNKSIKKQIKNGPWSFFFAVKFYPPDPAQLHEDITRYYMVLQLRDDIVGGRLPCSFVTHALLGSYVVQSELGDFDRTEMRGNYVSEFSFAPNQTRELEEKVMELHKTHRRQTPAKAELNFLENAKKLSLYGVDLHIAQDSDGIELSVGVSWNGIHVYRDGTLINRFAWPRVIKLSYIRSKFYITIRPLNGNTLLNMIGFKMPNHRAAKKLWKSGVEHHAFFRLVKSEPQRRPKLIRVGSKFRYSGRTQQETRKIVTENEKRPQPTVVRTHSKR</sequence>
<dbReference type="GO" id="GO:0031032">
    <property type="term" value="P:actomyosin structure organization"/>
    <property type="evidence" value="ECO:0007669"/>
    <property type="project" value="TreeGrafter"/>
</dbReference>
<protein>
    <recommendedName>
        <fullName evidence="2">FERM domain-containing protein</fullName>
    </recommendedName>
</protein>
<dbReference type="InterPro" id="IPR029071">
    <property type="entry name" value="Ubiquitin-like_domsf"/>
</dbReference>
<dbReference type="InterPro" id="IPR000299">
    <property type="entry name" value="FERM_domain"/>
</dbReference>
<dbReference type="InterPro" id="IPR000798">
    <property type="entry name" value="Ez/rad/moesin-like"/>
</dbReference>
<dbReference type="GO" id="GO:0008092">
    <property type="term" value="F:cytoskeletal protein binding"/>
    <property type="evidence" value="ECO:0007669"/>
    <property type="project" value="InterPro"/>
</dbReference>
<feature type="domain" description="FERM" evidence="2">
    <location>
        <begin position="1"/>
        <end position="280"/>
    </location>
</feature>
<dbReference type="PRINTS" id="PR00935">
    <property type="entry name" value="BAND41"/>
</dbReference>
<dbReference type="InterPro" id="IPR019747">
    <property type="entry name" value="FERM_CS"/>
</dbReference>
<evidence type="ECO:0000256" key="1">
    <source>
        <dbReference type="SAM" id="MobiDB-lite"/>
    </source>
</evidence>
<dbReference type="InParanoid" id="H2YB48"/>
<feature type="compositionally biased region" description="Basic and acidic residues" evidence="1">
    <location>
        <begin position="306"/>
        <end position="317"/>
    </location>
</feature>
<dbReference type="GO" id="GO:0005856">
    <property type="term" value="C:cytoskeleton"/>
    <property type="evidence" value="ECO:0007669"/>
    <property type="project" value="TreeGrafter"/>
</dbReference>
<dbReference type="GO" id="GO:0005886">
    <property type="term" value="C:plasma membrane"/>
    <property type="evidence" value="ECO:0007669"/>
    <property type="project" value="TreeGrafter"/>
</dbReference>
<dbReference type="eggNOG" id="KOG3527">
    <property type="taxonomic scope" value="Eukaryota"/>
</dbReference>
<dbReference type="InterPro" id="IPR035963">
    <property type="entry name" value="FERM_2"/>
</dbReference>
<dbReference type="InterPro" id="IPR014352">
    <property type="entry name" value="FERM/acyl-CoA-bd_prot_sf"/>
</dbReference>
<dbReference type="GeneTree" id="ENSGT00940000167098"/>
<accession>H2YB48</accession>
<reference evidence="3" key="3">
    <citation type="submission" date="2025-09" db="UniProtKB">
        <authorList>
            <consortium name="Ensembl"/>
        </authorList>
    </citation>
    <scope>IDENTIFICATION</scope>
</reference>
<reference evidence="3" key="2">
    <citation type="submission" date="2025-08" db="UniProtKB">
        <authorList>
            <consortium name="Ensembl"/>
        </authorList>
    </citation>
    <scope>IDENTIFICATION</scope>
</reference>
<dbReference type="InterPro" id="IPR018980">
    <property type="entry name" value="FERM_PH-like_C"/>
</dbReference>
<keyword evidence="4" id="KW-1185">Reference proteome</keyword>
<dbReference type="FunFam" id="2.30.29.30:FF:000002">
    <property type="entry name" value="Band 4.1-like protein 5 isoform 1"/>
    <property type="match status" value="1"/>
</dbReference>
<dbReference type="Pfam" id="PF00373">
    <property type="entry name" value="FERM_M"/>
    <property type="match status" value="1"/>
</dbReference>
<evidence type="ECO:0000259" key="2">
    <source>
        <dbReference type="PROSITE" id="PS50057"/>
    </source>
</evidence>
<dbReference type="FunFam" id="3.10.20.90:FF:000489">
    <property type="entry name" value="band 4.1-like protein 3 isoform X1"/>
    <property type="match status" value="1"/>
</dbReference>
<dbReference type="PROSITE" id="PS00660">
    <property type="entry name" value="FERM_1"/>
    <property type="match status" value="1"/>
</dbReference>
<dbReference type="HOGENOM" id="CLU_003623_1_1_1"/>
<dbReference type="Gene3D" id="3.10.20.90">
    <property type="entry name" value="Phosphatidylinositol 3-kinase Catalytic Subunit, Chain A, domain 1"/>
    <property type="match status" value="1"/>
</dbReference>
<dbReference type="Gene3D" id="1.20.80.10">
    <property type="match status" value="1"/>
</dbReference>
<feature type="region of interest" description="Disordered" evidence="1">
    <location>
        <begin position="306"/>
        <end position="328"/>
    </location>
</feature>
<dbReference type="SMART" id="SM01196">
    <property type="entry name" value="FERM_C"/>
    <property type="match status" value="1"/>
</dbReference>
<dbReference type="Ensembl" id="ENSCSAVT00000002587.1">
    <property type="protein sequence ID" value="ENSCSAVP00000002546.1"/>
    <property type="gene ID" value="ENSCSAVG00000001502.1"/>
</dbReference>
<dbReference type="CDD" id="cd14473">
    <property type="entry name" value="FERM_B-lobe"/>
    <property type="match status" value="1"/>
</dbReference>
<dbReference type="AlphaFoldDB" id="H2YB48"/>
<dbReference type="STRING" id="51511.ENSCSAVP00000002546"/>
<evidence type="ECO:0000313" key="4">
    <source>
        <dbReference type="Proteomes" id="UP000007875"/>
    </source>
</evidence>
<organism evidence="3 4">
    <name type="scientific">Ciona savignyi</name>
    <name type="common">Pacific transparent sea squirt</name>
    <dbReference type="NCBI Taxonomy" id="51511"/>
    <lineage>
        <taxon>Eukaryota</taxon>
        <taxon>Metazoa</taxon>
        <taxon>Chordata</taxon>
        <taxon>Tunicata</taxon>
        <taxon>Ascidiacea</taxon>
        <taxon>Phlebobranchia</taxon>
        <taxon>Cionidae</taxon>
        <taxon>Ciona</taxon>
    </lineage>
</organism>
<name>H2YB48_CIOSA</name>
<proteinExistence type="predicted"/>
<dbReference type="PRINTS" id="PR00661">
    <property type="entry name" value="ERMFAMILY"/>
</dbReference>
<dbReference type="FunFam" id="1.20.80.10:FF:000001">
    <property type="entry name" value="Erythrocyte membrane protein band 4.1"/>
    <property type="match status" value="1"/>
</dbReference>
<dbReference type="PANTHER" id="PTHR23280">
    <property type="entry name" value="4.1 G PROTEIN"/>
    <property type="match status" value="1"/>
</dbReference>
<dbReference type="InterPro" id="IPR014847">
    <property type="entry name" value="FA"/>
</dbReference>
<dbReference type="Pfam" id="PF09380">
    <property type="entry name" value="FERM_C"/>
    <property type="match status" value="1"/>
</dbReference>
<dbReference type="PROSITE" id="PS50057">
    <property type="entry name" value="FERM_3"/>
    <property type="match status" value="1"/>
</dbReference>
<dbReference type="PANTHER" id="PTHR23280:SF21">
    <property type="entry name" value="PROTEIN 4.1 HOMOLOG"/>
    <property type="match status" value="1"/>
</dbReference>
<dbReference type="Proteomes" id="UP000007875">
    <property type="component" value="Unassembled WGS sequence"/>
</dbReference>
<dbReference type="SUPFAM" id="SSF47031">
    <property type="entry name" value="Second domain of FERM"/>
    <property type="match status" value="1"/>
</dbReference>
<dbReference type="InterPro" id="IPR019748">
    <property type="entry name" value="FERM_central"/>
</dbReference>